<evidence type="ECO:0000256" key="1">
    <source>
        <dbReference type="SAM" id="SignalP"/>
    </source>
</evidence>
<dbReference type="Proteomes" id="UP000283387">
    <property type="component" value="Unassembled WGS sequence"/>
</dbReference>
<sequence length="216" mass="25571">MKTTIITVLLSLLSFHSSFAENIQEYFDRENRKTQKEERIRNRWASLIPKQNKLQFAGSMGMLSGSFGWYYGKKNQWETDLFLGFIPKMNRQDGHVTITLKETYTPWRIQLNDDFSYEPLTTGLYINKIFGEYFWNNLPERYPEGYYFWAVNTRFNIFVGQAVTVKLNKSPLFGKELSFYYEFSTNDLYLISAIGNQSIRPWDIIGLSLGIRYRVF</sequence>
<comment type="caution">
    <text evidence="2">The sequence shown here is derived from an EMBL/GenBank/DDBJ whole genome shotgun (WGS) entry which is preliminary data.</text>
</comment>
<proteinExistence type="predicted"/>
<dbReference type="EMBL" id="RAPN01000001">
    <property type="protein sequence ID" value="RKD91734.1"/>
    <property type="molecule type" value="Genomic_DNA"/>
</dbReference>
<dbReference type="RefSeq" id="WP_120273012.1">
    <property type="nucleotide sequence ID" value="NZ_RAPN01000001.1"/>
</dbReference>
<evidence type="ECO:0000313" key="2">
    <source>
        <dbReference type="EMBL" id="RKD91734.1"/>
    </source>
</evidence>
<feature type="chain" id="PRO_5019031417" description="Outer membrane protein with beta-barrel domain" evidence="1">
    <location>
        <begin position="21"/>
        <end position="216"/>
    </location>
</feature>
<feature type="signal peptide" evidence="1">
    <location>
        <begin position="1"/>
        <end position="20"/>
    </location>
</feature>
<gene>
    <name evidence="2" type="ORF">BC643_2098</name>
</gene>
<organism evidence="2 3">
    <name type="scientific">Mangrovibacterium diazotrophicum</name>
    <dbReference type="NCBI Taxonomy" id="1261403"/>
    <lineage>
        <taxon>Bacteria</taxon>
        <taxon>Pseudomonadati</taxon>
        <taxon>Bacteroidota</taxon>
        <taxon>Bacteroidia</taxon>
        <taxon>Marinilabiliales</taxon>
        <taxon>Prolixibacteraceae</taxon>
        <taxon>Mangrovibacterium</taxon>
    </lineage>
</organism>
<keyword evidence="3" id="KW-1185">Reference proteome</keyword>
<keyword evidence="1" id="KW-0732">Signal</keyword>
<name>A0A419W8F5_9BACT</name>
<evidence type="ECO:0000313" key="3">
    <source>
        <dbReference type="Proteomes" id="UP000283387"/>
    </source>
</evidence>
<dbReference type="OrthoDB" id="5381546at2"/>
<reference evidence="2 3" key="1">
    <citation type="submission" date="2018-09" db="EMBL/GenBank/DDBJ databases">
        <title>Genomic Encyclopedia of Archaeal and Bacterial Type Strains, Phase II (KMG-II): from individual species to whole genera.</title>
        <authorList>
            <person name="Goeker M."/>
        </authorList>
    </citation>
    <scope>NUCLEOTIDE SEQUENCE [LARGE SCALE GENOMIC DNA]</scope>
    <source>
        <strain evidence="2 3">DSM 27148</strain>
    </source>
</reference>
<accession>A0A419W8F5</accession>
<protein>
    <recommendedName>
        <fullName evidence="4">Outer membrane protein with beta-barrel domain</fullName>
    </recommendedName>
</protein>
<dbReference type="AlphaFoldDB" id="A0A419W8F5"/>
<evidence type="ECO:0008006" key="4">
    <source>
        <dbReference type="Google" id="ProtNLM"/>
    </source>
</evidence>